<feature type="transmembrane region" description="Helical" evidence="2">
    <location>
        <begin position="70"/>
        <end position="88"/>
    </location>
</feature>
<organism evidence="3 4">
    <name type="scientific">Kribbella sancticallisti</name>
    <dbReference type="NCBI Taxonomy" id="460087"/>
    <lineage>
        <taxon>Bacteria</taxon>
        <taxon>Bacillati</taxon>
        <taxon>Actinomycetota</taxon>
        <taxon>Actinomycetes</taxon>
        <taxon>Propionibacteriales</taxon>
        <taxon>Kribbellaceae</taxon>
        <taxon>Kribbella</taxon>
    </lineage>
</organism>
<comment type="caution">
    <text evidence="3">The sequence shown here is derived from an EMBL/GenBank/DDBJ whole genome shotgun (WGS) entry which is preliminary data.</text>
</comment>
<name>A0ABN2C727_9ACTN</name>
<keyword evidence="2" id="KW-0472">Membrane</keyword>
<proteinExistence type="predicted"/>
<keyword evidence="2" id="KW-0812">Transmembrane</keyword>
<sequence length="227" mass="23934">MVVASSWSLETLILLLICAVLTGGVVAMVALDPDDSSRLPRDKRRIVATSAVLSGAGTVAFIGLGTLLGAPTAVLLLTITAGGSPWAISHGVRWLRQRGHLPESEPQPARPDPGERSPESAPPPAEADPLAQPRVAPAALSDDALCLAWRASYSALQRADSPAQRLSIIEERRAYLDEIERRNAQGMAAWLASGARAAGDPSRFVLGDGAAGRARIDWDGLLHDTDQ</sequence>
<accession>A0ABN2C727</accession>
<keyword evidence="4" id="KW-1185">Reference proteome</keyword>
<evidence type="ECO:0000256" key="1">
    <source>
        <dbReference type="SAM" id="MobiDB-lite"/>
    </source>
</evidence>
<evidence type="ECO:0000313" key="4">
    <source>
        <dbReference type="Proteomes" id="UP001500393"/>
    </source>
</evidence>
<dbReference type="Proteomes" id="UP001500393">
    <property type="component" value="Unassembled WGS sequence"/>
</dbReference>
<feature type="region of interest" description="Disordered" evidence="1">
    <location>
        <begin position="99"/>
        <end position="130"/>
    </location>
</feature>
<evidence type="ECO:0000256" key="2">
    <source>
        <dbReference type="SAM" id="Phobius"/>
    </source>
</evidence>
<reference evidence="3 4" key="1">
    <citation type="journal article" date="2019" name="Int. J. Syst. Evol. Microbiol.">
        <title>The Global Catalogue of Microorganisms (GCM) 10K type strain sequencing project: providing services to taxonomists for standard genome sequencing and annotation.</title>
        <authorList>
            <consortium name="The Broad Institute Genomics Platform"/>
            <consortium name="The Broad Institute Genome Sequencing Center for Infectious Disease"/>
            <person name="Wu L."/>
            <person name="Ma J."/>
        </authorList>
    </citation>
    <scope>NUCLEOTIDE SEQUENCE [LARGE SCALE GENOMIC DNA]</scope>
    <source>
        <strain evidence="3 4">JCM 14969</strain>
    </source>
</reference>
<dbReference type="EMBL" id="BAAAOS010000005">
    <property type="protein sequence ID" value="GAA1553470.1"/>
    <property type="molecule type" value="Genomic_DNA"/>
</dbReference>
<gene>
    <name evidence="3" type="ORF">GCM10009789_03710</name>
</gene>
<evidence type="ECO:0000313" key="3">
    <source>
        <dbReference type="EMBL" id="GAA1553470.1"/>
    </source>
</evidence>
<keyword evidence="2" id="KW-1133">Transmembrane helix</keyword>
<protein>
    <submittedName>
        <fullName evidence="3">Uncharacterized protein</fullName>
    </submittedName>
</protein>
<feature type="transmembrane region" description="Helical" evidence="2">
    <location>
        <begin position="45"/>
        <end position="64"/>
    </location>
</feature>
<feature type="transmembrane region" description="Helical" evidence="2">
    <location>
        <begin position="12"/>
        <end position="33"/>
    </location>
</feature>